<dbReference type="AlphaFoldDB" id="A0A348WFP6"/>
<evidence type="ECO:0000313" key="1">
    <source>
        <dbReference type="EMBL" id="HAR53358.1"/>
    </source>
</evidence>
<name>A0A348WFP6_9RHOB</name>
<dbReference type="EMBL" id="DMVW01000154">
    <property type="protein sequence ID" value="HAR53358.1"/>
    <property type="molecule type" value="Genomic_DNA"/>
</dbReference>
<organism evidence="1 2">
    <name type="scientific">Roseovarius nubinhibens</name>
    <dbReference type="NCBI Taxonomy" id="314263"/>
    <lineage>
        <taxon>Bacteria</taxon>
        <taxon>Pseudomonadati</taxon>
        <taxon>Pseudomonadota</taxon>
        <taxon>Alphaproteobacteria</taxon>
        <taxon>Rhodobacterales</taxon>
        <taxon>Roseobacteraceae</taxon>
        <taxon>Roseovarius</taxon>
    </lineage>
</organism>
<dbReference type="PROSITE" id="PS51257">
    <property type="entry name" value="PROKAR_LIPOPROTEIN"/>
    <property type="match status" value="1"/>
</dbReference>
<gene>
    <name evidence="1" type="ORF">DCS45_16000</name>
</gene>
<proteinExistence type="predicted"/>
<evidence type="ECO:0000313" key="2">
    <source>
        <dbReference type="Proteomes" id="UP000264719"/>
    </source>
</evidence>
<accession>A0A348WFP6</accession>
<sequence>MRRFLTISALFWIASCTPRIEYRNIVPDVPEALRQPVTVPERRAETLADVGVILTDHVQALDRANGQIIATDCILAAAEAGKVSEACISTGS</sequence>
<reference evidence="1 2" key="1">
    <citation type="journal article" date="2018" name="Nat. Biotechnol.">
        <title>A standardized bacterial taxonomy based on genome phylogeny substantially revises the tree of life.</title>
        <authorList>
            <person name="Parks D.H."/>
            <person name="Chuvochina M."/>
            <person name="Waite D.W."/>
            <person name="Rinke C."/>
            <person name="Skarshewski A."/>
            <person name="Chaumeil P.A."/>
            <person name="Hugenholtz P."/>
        </authorList>
    </citation>
    <scope>NUCLEOTIDE SEQUENCE [LARGE SCALE GENOMIC DNA]</scope>
    <source>
        <strain evidence="1">UBA9169</strain>
    </source>
</reference>
<protein>
    <submittedName>
        <fullName evidence="1">Uncharacterized protein</fullName>
    </submittedName>
</protein>
<comment type="caution">
    <text evidence="1">The sequence shown here is derived from an EMBL/GenBank/DDBJ whole genome shotgun (WGS) entry which is preliminary data.</text>
</comment>
<dbReference type="Proteomes" id="UP000264719">
    <property type="component" value="Unassembled WGS sequence"/>
</dbReference>